<dbReference type="PANTHER" id="PTHR43792">
    <property type="entry name" value="GNAT FAMILY, PUTATIVE (AFU_ORTHOLOGUE AFUA_3G00765)-RELATED-RELATED"/>
    <property type="match status" value="1"/>
</dbReference>
<comment type="caution">
    <text evidence="2">The sequence shown here is derived from an EMBL/GenBank/DDBJ whole genome shotgun (WGS) entry which is preliminary data.</text>
</comment>
<dbReference type="InterPro" id="IPR051531">
    <property type="entry name" value="N-acetyltransferase"/>
</dbReference>
<dbReference type="CDD" id="cd04301">
    <property type="entry name" value="NAT_SF"/>
    <property type="match status" value="1"/>
</dbReference>
<dbReference type="InterPro" id="IPR016181">
    <property type="entry name" value="Acyl_CoA_acyltransferase"/>
</dbReference>
<dbReference type="Gene3D" id="3.40.630.30">
    <property type="match status" value="1"/>
</dbReference>
<evidence type="ECO:0000313" key="3">
    <source>
        <dbReference type="Proteomes" id="UP001260980"/>
    </source>
</evidence>
<proteinExistence type="predicted"/>
<gene>
    <name evidence="2" type="ORF">RQP52_35515</name>
</gene>
<dbReference type="PANTHER" id="PTHR43792:SF13">
    <property type="entry name" value="ACETYLTRANSFERASE"/>
    <property type="match status" value="1"/>
</dbReference>
<dbReference type="Pfam" id="PF13302">
    <property type="entry name" value="Acetyltransf_3"/>
    <property type="match status" value="1"/>
</dbReference>
<name>A0ABU3RQ26_9BACL</name>
<dbReference type="RefSeq" id="WP_315956175.1">
    <property type="nucleotide sequence ID" value="NZ_JAWCUD010000024.1"/>
</dbReference>
<dbReference type="PROSITE" id="PS51186">
    <property type="entry name" value="GNAT"/>
    <property type="match status" value="1"/>
</dbReference>
<evidence type="ECO:0000259" key="1">
    <source>
        <dbReference type="PROSITE" id="PS51186"/>
    </source>
</evidence>
<feature type="domain" description="N-acetyltransferase" evidence="1">
    <location>
        <begin position="8"/>
        <end position="151"/>
    </location>
</feature>
<protein>
    <submittedName>
        <fullName evidence="2">GNAT family N-acetyltransferase</fullName>
    </submittedName>
</protein>
<dbReference type="InterPro" id="IPR000182">
    <property type="entry name" value="GNAT_dom"/>
</dbReference>
<sequence length="151" mass="16762">MQLISERLIITAFSQENVNQVSESYKVGKHITKYLDNLKEDPEIMGWGVWFISLAEDNQVIGDIGFKGKPDDQGTVEVGYGIIPEMHNKGIATESVGAIIEWAFSSGKVKKIVAECLVDNMPSVRVLEKLGMTRTGASNCMINWELIITEN</sequence>
<keyword evidence="3" id="KW-1185">Reference proteome</keyword>
<accession>A0ABU3RQ26</accession>
<dbReference type="SUPFAM" id="SSF55729">
    <property type="entry name" value="Acyl-CoA N-acyltransferases (Nat)"/>
    <property type="match status" value="1"/>
</dbReference>
<organism evidence="2 3">
    <name type="scientific">Paenibacillus violae</name>
    <dbReference type="NCBI Taxonomy" id="3077234"/>
    <lineage>
        <taxon>Bacteria</taxon>
        <taxon>Bacillati</taxon>
        <taxon>Bacillota</taxon>
        <taxon>Bacilli</taxon>
        <taxon>Bacillales</taxon>
        <taxon>Paenibacillaceae</taxon>
        <taxon>Paenibacillus</taxon>
    </lineage>
</organism>
<dbReference type="Proteomes" id="UP001260980">
    <property type="component" value="Unassembled WGS sequence"/>
</dbReference>
<dbReference type="EMBL" id="JAWCUD010000024">
    <property type="protein sequence ID" value="MDU0206380.1"/>
    <property type="molecule type" value="Genomic_DNA"/>
</dbReference>
<reference evidence="2 3" key="1">
    <citation type="submission" date="2023-10" db="EMBL/GenBank/DDBJ databases">
        <title>Paenibacillus strain PFR10 Genome sequencing and assembly.</title>
        <authorList>
            <person name="Kim I."/>
        </authorList>
    </citation>
    <scope>NUCLEOTIDE SEQUENCE [LARGE SCALE GENOMIC DNA]</scope>
    <source>
        <strain evidence="2 3">PFR10</strain>
    </source>
</reference>
<evidence type="ECO:0000313" key="2">
    <source>
        <dbReference type="EMBL" id="MDU0206380.1"/>
    </source>
</evidence>